<dbReference type="Pfam" id="PF14518">
    <property type="entry name" value="Haem_oxygenas_2"/>
    <property type="match status" value="1"/>
</dbReference>
<protein>
    <submittedName>
        <fullName evidence="1">Uncharacterized protein</fullName>
    </submittedName>
</protein>
<dbReference type="Proteomes" id="UP000235371">
    <property type="component" value="Unassembled WGS sequence"/>
</dbReference>
<accession>A0A2J6SR83</accession>
<gene>
    <name evidence="1" type="ORF">K444DRAFT_599686</name>
</gene>
<sequence length="655" mass="73920">MLKELYFKLHNLEHFYDSILPTVAPKLWAMMSEAIDHEVQRKGGGILDIETYSRQRLEQFLQVEYDACMCRWEKYNLRRQAGGNRKLFVDRKDASNSIRRLAPLKLVDGAWLAHIGKISTPLALRSVTQNAWQILSEELGDGDLRKNHVRIYSELVHETSGVFLEPHSPLFIDQCISDIHVWKAAVAQQLLSILPDKFLPEILGFNLHFESVAFETLITSRELEELGYSPLYFLLHVSIDNPHSGHSAIALETVARYLEFIQRESGTKELQLAWNRVRAGYLLSQHLNTEVSETRRFLATGLNPCEEAVIQVVTGKARAAQKIHCGSRVRVGGHSINHWLDEERLRERTWQSRFLQALNNTGSLVRKGRSADSKLVKEISWGGKMFGSFTDLEVIVIKQWIDALPWKHGESYWSFTGLCADEVAYDPRTDNQCWINAFYRKTPLIEQSLRESNDSIFPFNTNIDSMMAKQSPNLSKMLPLWFAGLGLLENFVTIPSKVANTRSCAILRVLRAQHGFGNETGGVAGLDEALRTDRVDLVDIGLDWVDKAGLQKPELVDAVLRDPDAAFAREMVTLAVRPEGYADVLVGLSCAFAELHLAMVPVVSPSLQDALQQIAMREQRGLEGWLVDLRGNSADSSMVCKAYSVGRRVIASCFD</sequence>
<evidence type="ECO:0000313" key="1">
    <source>
        <dbReference type="EMBL" id="PMD53291.1"/>
    </source>
</evidence>
<dbReference type="SMART" id="SM01236">
    <property type="entry name" value="Haem_oxygenase_2"/>
    <property type="match status" value="1"/>
</dbReference>
<dbReference type="InParanoid" id="A0A2J6SR83"/>
<keyword evidence="2" id="KW-1185">Reference proteome</keyword>
<dbReference type="STRING" id="1095630.A0A2J6SR83"/>
<dbReference type="AlphaFoldDB" id="A0A2J6SR83"/>
<evidence type="ECO:0000313" key="2">
    <source>
        <dbReference type="Proteomes" id="UP000235371"/>
    </source>
</evidence>
<dbReference type="EMBL" id="KZ613887">
    <property type="protein sequence ID" value="PMD53291.1"/>
    <property type="molecule type" value="Genomic_DNA"/>
</dbReference>
<proteinExistence type="predicted"/>
<dbReference type="OrthoDB" id="10057598at2759"/>
<organism evidence="1 2">
    <name type="scientific">Hyaloscypha bicolor E</name>
    <dbReference type="NCBI Taxonomy" id="1095630"/>
    <lineage>
        <taxon>Eukaryota</taxon>
        <taxon>Fungi</taxon>
        <taxon>Dikarya</taxon>
        <taxon>Ascomycota</taxon>
        <taxon>Pezizomycotina</taxon>
        <taxon>Leotiomycetes</taxon>
        <taxon>Helotiales</taxon>
        <taxon>Hyaloscyphaceae</taxon>
        <taxon>Hyaloscypha</taxon>
        <taxon>Hyaloscypha bicolor</taxon>
    </lineage>
</organism>
<dbReference type="RefSeq" id="XP_024730195.1">
    <property type="nucleotide sequence ID" value="XM_024878585.1"/>
</dbReference>
<name>A0A2J6SR83_9HELO</name>
<dbReference type="GeneID" id="36586662"/>
<reference evidence="1 2" key="1">
    <citation type="submission" date="2016-04" db="EMBL/GenBank/DDBJ databases">
        <title>A degradative enzymes factory behind the ericoid mycorrhizal symbiosis.</title>
        <authorList>
            <consortium name="DOE Joint Genome Institute"/>
            <person name="Martino E."/>
            <person name="Morin E."/>
            <person name="Grelet G."/>
            <person name="Kuo A."/>
            <person name="Kohler A."/>
            <person name="Daghino S."/>
            <person name="Barry K."/>
            <person name="Choi C."/>
            <person name="Cichocki N."/>
            <person name="Clum A."/>
            <person name="Copeland A."/>
            <person name="Hainaut M."/>
            <person name="Haridas S."/>
            <person name="Labutti K."/>
            <person name="Lindquist E."/>
            <person name="Lipzen A."/>
            <person name="Khouja H.-R."/>
            <person name="Murat C."/>
            <person name="Ohm R."/>
            <person name="Olson A."/>
            <person name="Spatafora J."/>
            <person name="Veneault-Fourrey C."/>
            <person name="Henrissat B."/>
            <person name="Grigoriev I."/>
            <person name="Martin F."/>
            <person name="Perotto S."/>
        </authorList>
    </citation>
    <scope>NUCLEOTIDE SEQUENCE [LARGE SCALE GENOMIC DNA]</scope>
    <source>
        <strain evidence="1 2">E</strain>
    </source>
</reference>